<dbReference type="GO" id="GO:0003677">
    <property type="term" value="F:DNA binding"/>
    <property type="evidence" value="ECO:0007669"/>
    <property type="project" value="UniProtKB-KW"/>
</dbReference>
<dbReference type="InterPro" id="IPR014013">
    <property type="entry name" value="Helic_SF1/SF2_ATP-bd_DinG/Rad3"/>
</dbReference>
<organism evidence="15 16">
    <name type="scientific">Paenibacillus nanensis</name>
    <dbReference type="NCBI Taxonomy" id="393251"/>
    <lineage>
        <taxon>Bacteria</taxon>
        <taxon>Bacillati</taxon>
        <taxon>Bacillota</taxon>
        <taxon>Bacilli</taxon>
        <taxon>Bacillales</taxon>
        <taxon>Paenibacillaceae</taxon>
        <taxon>Paenibacillus</taxon>
    </lineage>
</organism>
<dbReference type="Pfam" id="PF06733">
    <property type="entry name" value="DEAD_2"/>
    <property type="match status" value="1"/>
</dbReference>
<feature type="domain" description="Helicase ATP-binding" evidence="14">
    <location>
        <begin position="185"/>
        <end position="436"/>
    </location>
</feature>
<dbReference type="Gene3D" id="1.10.275.40">
    <property type="match status" value="1"/>
</dbReference>
<dbReference type="Pfam" id="PF13307">
    <property type="entry name" value="Helicase_C_2"/>
    <property type="match status" value="1"/>
</dbReference>
<dbReference type="GO" id="GO:0016818">
    <property type="term" value="F:hydrolase activity, acting on acid anhydrides, in phosphorus-containing anhydrides"/>
    <property type="evidence" value="ECO:0007669"/>
    <property type="project" value="InterPro"/>
</dbReference>
<dbReference type="GO" id="GO:0051539">
    <property type="term" value="F:4 iron, 4 sulfur cluster binding"/>
    <property type="evidence" value="ECO:0007669"/>
    <property type="project" value="UniProtKB-KW"/>
</dbReference>
<keyword evidence="8" id="KW-0408">Iron</keyword>
<evidence type="ECO:0000313" key="16">
    <source>
        <dbReference type="Proteomes" id="UP000266482"/>
    </source>
</evidence>
<dbReference type="PANTHER" id="PTHR11472:SF34">
    <property type="entry name" value="REGULATOR OF TELOMERE ELONGATION HELICASE 1"/>
    <property type="match status" value="1"/>
</dbReference>
<evidence type="ECO:0000256" key="5">
    <source>
        <dbReference type="ARBA" id="ARBA00022801"/>
    </source>
</evidence>
<dbReference type="OrthoDB" id="9765586at2"/>
<dbReference type="GO" id="GO:0046872">
    <property type="term" value="F:metal ion binding"/>
    <property type="evidence" value="ECO:0007669"/>
    <property type="project" value="UniProtKB-KW"/>
</dbReference>
<evidence type="ECO:0000256" key="4">
    <source>
        <dbReference type="ARBA" id="ARBA00022763"/>
    </source>
</evidence>
<evidence type="ECO:0000256" key="3">
    <source>
        <dbReference type="ARBA" id="ARBA00022741"/>
    </source>
</evidence>
<keyword evidence="9" id="KW-0411">Iron-sulfur</keyword>
<keyword evidence="6 15" id="KW-0347">Helicase</keyword>
<keyword evidence="16" id="KW-1185">Reference proteome</keyword>
<dbReference type="InterPro" id="IPR042493">
    <property type="entry name" value="XPD_DNA_FeS"/>
</dbReference>
<keyword evidence="12" id="KW-0413">Isomerase</keyword>
<evidence type="ECO:0000256" key="8">
    <source>
        <dbReference type="ARBA" id="ARBA00023004"/>
    </source>
</evidence>
<keyword evidence="4" id="KW-0227">DNA damage</keyword>
<keyword evidence="10" id="KW-0238">DNA-binding</keyword>
<dbReference type="SUPFAM" id="SSF52540">
    <property type="entry name" value="P-loop containing nucleoside triphosphate hydrolases"/>
    <property type="match status" value="2"/>
</dbReference>
<comment type="caution">
    <text evidence="15">The sequence shown here is derived from an EMBL/GenBank/DDBJ whole genome shotgun (WGS) entry which is preliminary data.</text>
</comment>
<dbReference type="Gene3D" id="1.10.30.20">
    <property type="entry name" value="Bacterial XPD DNA helicase, FeS cluster domain"/>
    <property type="match status" value="1"/>
</dbReference>
<comment type="similarity">
    <text evidence="13">Belongs to the helicase family. DinG subfamily.</text>
</comment>
<evidence type="ECO:0000256" key="13">
    <source>
        <dbReference type="ARBA" id="ARBA00038058"/>
    </source>
</evidence>
<dbReference type="InterPro" id="IPR045028">
    <property type="entry name" value="DinG/Rad3-like"/>
</dbReference>
<protein>
    <submittedName>
        <fullName evidence="15">ATP-dependent DNA helicase</fullName>
    </submittedName>
</protein>
<evidence type="ECO:0000256" key="10">
    <source>
        <dbReference type="ARBA" id="ARBA00023125"/>
    </source>
</evidence>
<dbReference type="InterPro" id="IPR027417">
    <property type="entry name" value="P-loop_NTPase"/>
</dbReference>
<dbReference type="RefSeq" id="WP_119600952.1">
    <property type="nucleotide sequence ID" value="NZ_QXQA01000011.1"/>
</dbReference>
<dbReference type="InterPro" id="IPR011604">
    <property type="entry name" value="PDDEXK-like_dom_sf"/>
</dbReference>
<dbReference type="SMART" id="SM00488">
    <property type="entry name" value="DEXDc2"/>
    <property type="match status" value="1"/>
</dbReference>
<gene>
    <name evidence="15" type="ORF">D3P08_17255</name>
</gene>
<dbReference type="GO" id="GO:0005524">
    <property type="term" value="F:ATP binding"/>
    <property type="evidence" value="ECO:0007669"/>
    <property type="project" value="UniProtKB-KW"/>
</dbReference>
<dbReference type="Gene3D" id="3.40.50.300">
    <property type="entry name" value="P-loop containing nucleotide triphosphate hydrolases"/>
    <property type="match status" value="2"/>
</dbReference>
<dbReference type="InterPro" id="IPR006554">
    <property type="entry name" value="Helicase-like_DEXD_c2"/>
</dbReference>
<reference evidence="15 16" key="1">
    <citation type="submission" date="2018-09" db="EMBL/GenBank/DDBJ databases">
        <title>Paenibacillus aracenensis nov. sp. isolated from a cave in southern Spain.</title>
        <authorList>
            <person name="Jurado V."/>
            <person name="Gutierrez-Patricio S."/>
            <person name="Gonzalez-Pimentel J.L."/>
            <person name="Miller A.Z."/>
            <person name="Laiz L."/>
            <person name="Saiz-Jimenez C."/>
        </authorList>
    </citation>
    <scope>NUCLEOTIDE SEQUENCE [LARGE SCALE GENOMIC DNA]</scope>
    <source>
        <strain evidence="15 16">DSM 22867</strain>
    </source>
</reference>
<evidence type="ECO:0000313" key="15">
    <source>
        <dbReference type="EMBL" id="RIX51219.1"/>
    </source>
</evidence>
<proteinExistence type="inferred from homology"/>
<dbReference type="PROSITE" id="PS51193">
    <property type="entry name" value="HELICASE_ATP_BIND_2"/>
    <property type="match status" value="1"/>
</dbReference>
<dbReference type="SMART" id="SM00491">
    <property type="entry name" value="HELICc2"/>
    <property type="match status" value="1"/>
</dbReference>
<evidence type="ECO:0000256" key="6">
    <source>
        <dbReference type="ARBA" id="ARBA00022806"/>
    </source>
</evidence>
<dbReference type="AlphaFoldDB" id="A0A3A1URN7"/>
<dbReference type="GO" id="GO:0006281">
    <property type="term" value="P:DNA repair"/>
    <property type="evidence" value="ECO:0007669"/>
    <property type="project" value="UniProtKB-KW"/>
</dbReference>
<keyword evidence="2" id="KW-0479">Metal-binding</keyword>
<evidence type="ECO:0000256" key="2">
    <source>
        <dbReference type="ARBA" id="ARBA00022723"/>
    </source>
</evidence>
<keyword evidence="3" id="KW-0547">Nucleotide-binding</keyword>
<evidence type="ECO:0000256" key="1">
    <source>
        <dbReference type="ARBA" id="ARBA00022485"/>
    </source>
</evidence>
<keyword evidence="11" id="KW-0234">DNA repair</keyword>
<dbReference type="GO" id="GO:0003678">
    <property type="term" value="F:DNA helicase activity"/>
    <property type="evidence" value="ECO:0007669"/>
    <property type="project" value="InterPro"/>
</dbReference>
<sequence length="773" mass="87006">MEQTTYTVSLSVRHLVEYVHLSGSIDARLQSVDAMHEGTKAHLRVQGTYGEADQKEVYLKADIACDDLLFVVDGRADGLLATEPMPTIDEIKSTAGDLSHVREAEGYPVHWAQAWFYAYMYARDTGAPSMRVQLTYVNTITEETIRFQREAAFEELERDILDMARRYAPYARLRRDHEARRNASIEALPFPFESYRAGQRKLAGAVYKSVEEGVSLFAKAPTGIGKTISTTYPAVKAIGGGLLQRIYYLTARTTTRAAAEDALKLMASRGLNLHAVTITAKEKICFQEETRCEKEHCPFADGYYDRINGAVMDILQHETLMSRSVLEQYARKHMVCPFEFSLDLAYAADMVICDYNYVFDPRISFKRLYGEVKKRTAILVDEAHNLPDRAREMFSGELTKAPFLAMQRALKGRNNPAFEAAKAVNDWFIAKRKAMADGKPAIAEKERPDELIGLIERFAEAAEPLLESEGGELLELYFAAQQFLRAAKLYDERYTTMVEAARNDVSVKLFCLDPAELLKATVKGYRSVVYFSATLTPIGYYMDMLGGGEQDYTLSLPSPFRSEQLHVSIHPISTRYQDRADSYRPIAEIIHRAARRKRGNYFVFFPSYAYMNAVHDAYIELMGEERDGGPAADRPEVLLQQTGMAEEERDAFLAAFRPDGERSLIGFAVMGGIFSEGVDLPGDRLIGVIVVGVGMPQLGLERDTLRNYFQSRGKNGFTYAYVIPGMNKVLQAGGRLIRSETDSGTLALIDDRYLESGYRQLLPEEWLDAVKND</sequence>
<dbReference type="Gene3D" id="3.90.320.10">
    <property type="match status" value="1"/>
</dbReference>
<accession>A0A3A1URN7</accession>
<evidence type="ECO:0000256" key="11">
    <source>
        <dbReference type="ARBA" id="ARBA00023204"/>
    </source>
</evidence>
<keyword evidence="7" id="KW-0067">ATP-binding</keyword>
<dbReference type="InterPro" id="IPR010614">
    <property type="entry name" value="RAD3-like_helicase_DEAD"/>
</dbReference>
<dbReference type="PANTHER" id="PTHR11472">
    <property type="entry name" value="DNA REPAIR DEAD HELICASE RAD3/XP-D SUBFAMILY MEMBER"/>
    <property type="match status" value="1"/>
</dbReference>
<evidence type="ECO:0000256" key="7">
    <source>
        <dbReference type="ARBA" id="ARBA00022840"/>
    </source>
</evidence>
<evidence type="ECO:0000256" key="12">
    <source>
        <dbReference type="ARBA" id="ARBA00023235"/>
    </source>
</evidence>
<keyword evidence="1" id="KW-0004">4Fe-4S</keyword>
<evidence type="ECO:0000256" key="9">
    <source>
        <dbReference type="ARBA" id="ARBA00023014"/>
    </source>
</evidence>
<dbReference type="InterPro" id="IPR006555">
    <property type="entry name" value="ATP-dep_Helicase_C"/>
</dbReference>
<keyword evidence="5" id="KW-0378">Hydrolase</keyword>
<name>A0A3A1URN7_9BACL</name>
<dbReference type="EMBL" id="QXQA01000011">
    <property type="protein sequence ID" value="RIX51219.1"/>
    <property type="molecule type" value="Genomic_DNA"/>
</dbReference>
<evidence type="ECO:0000259" key="14">
    <source>
        <dbReference type="PROSITE" id="PS51193"/>
    </source>
</evidence>
<dbReference type="Proteomes" id="UP000266482">
    <property type="component" value="Unassembled WGS sequence"/>
</dbReference>